<dbReference type="SUPFAM" id="SSF57959">
    <property type="entry name" value="Leucine zipper domain"/>
    <property type="match status" value="1"/>
</dbReference>
<feature type="region of interest" description="Disordered" evidence="8">
    <location>
        <begin position="265"/>
        <end position="288"/>
    </location>
</feature>
<organism evidence="10 11">
    <name type="scientific">Potamilus streckersoni</name>
    <dbReference type="NCBI Taxonomy" id="2493646"/>
    <lineage>
        <taxon>Eukaryota</taxon>
        <taxon>Metazoa</taxon>
        <taxon>Spiralia</taxon>
        <taxon>Lophotrochozoa</taxon>
        <taxon>Mollusca</taxon>
        <taxon>Bivalvia</taxon>
        <taxon>Autobranchia</taxon>
        <taxon>Heteroconchia</taxon>
        <taxon>Palaeoheterodonta</taxon>
        <taxon>Unionida</taxon>
        <taxon>Unionoidea</taxon>
        <taxon>Unionidae</taxon>
        <taxon>Ambleminae</taxon>
        <taxon>Lampsilini</taxon>
        <taxon>Potamilus</taxon>
    </lineage>
</organism>
<evidence type="ECO:0000256" key="1">
    <source>
        <dbReference type="ARBA" id="ARBA00004123"/>
    </source>
</evidence>
<evidence type="ECO:0000256" key="8">
    <source>
        <dbReference type="SAM" id="MobiDB-lite"/>
    </source>
</evidence>
<dbReference type="Proteomes" id="UP001195483">
    <property type="component" value="Unassembled WGS sequence"/>
</dbReference>
<evidence type="ECO:0000256" key="7">
    <source>
        <dbReference type="SAM" id="Coils"/>
    </source>
</evidence>
<reference evidence="10" key="3">
    <citation type="submission" date="2023-05" db="EMBL/GenBank/DDBJ databases">
        <authorList>
            <person name="Smith C.H."/>
        </authorList>
    </citation>
    <scope>NUCLEOTIDE SEQUENCE</scope>
    <source>
        <strain evidence="10">CHS0354</strain>
        <tissue evidence="10">Mantle</tissue>
    </source>
</reference>
<proteinExistence type="inferred from homology"/>
<evidence type="ECO:0000256" key="5">
    <source>
        <dbReference type="ARBA" id="ARBA00023163"/>
    </source>
</evidence>
<dbReference type="Pfam" id="PF00170">
    <property type="entry name" value="bZIP_1"/>
    <property type="match status" value="1"/>
</dbReference>
<keyword evidence="4" id="KW-0238">DNA-binding</keyword>
<dbReference type="GO" id="GO:0000977">
    <property type="term" value="F:RNA polymerase II transcription regulatory region sequence-specific DNA binding"/>
    <property type="evidence" value="ECO:0007669"/>
    <property type="project" value="TreeGrafter"/>
</dbReference>
<keyword evidence="7" id="KW-0175">Coiled coil</keyword>
<evidence type="ECO:0000313" key="11">
    <source>
        <dbReference type="Proteomes" id="UP001195483"/>
    </source>
</evidence>
<evidence type="ECO:0000259" key="9">
    <source>
        <dbReference type="PROSITE" id="PS50217"/>
    </source>
</evidence>
<sequence length="347" mass="38375">MFSINGLETMQDYLSQVDLLDRFGLFEGILDDEGLEGSLMGFKTSGPKGSIKSLEIDAPDLLDTFSPSDIDPLNQEWMETLDLSDLLEYDLCGDVISNPILPPQSVQPVQEVQPETNGHQSHLLKMLLTKTSPETPRTPSPEPYMLSISPVQSPVPEAAAVVEQTELSILSIENGRLTDVSNDNVAFLLDSSGVENGSECVTILTSPISQEDIDSILSSSPPTSPSDFLRMGDSSNDGYVEMETESVVSPGSSFECKVSKSKRSRPEPYCIENGHGGRKEKKKVQNKNAATRYRIKKKAEKEALQTDESKLVEKNKDLREKVESLQREISYMKDLMAEIYKAKGFKK</sequence>
<dbReference type="PROSITE" id="PS50217">
    <property type="entry name" value="BZIP"/>
    <property type="match status" value="1"/>
</dbReference>
<dbReference type="EMBL" id="JAEAOA010000994">
    <property type="protein sequence ID" value="KAK3592674.1"/>
    <property type="molecule type" value="Genomic_DNA"/>
</dbReference>
<dbReference type="AlphaFoldDB" id="A0AAE0SIP7"/>
<reference evidence="10" key="2">
    <citation type="journal article" date="2021" name="Genome Biol. Evol.">
        <title>Developing a high-quality reference genome for a parasitic bivalve with doubly uniparental inheritance (Bivalvia: Unionida).</title>
        <authorList>
            <person name="Smith C.H."/>
        </authorList>
    </citation>
    <scope>NUCLEOTIDE SEQUENCE</scope>
    <source>
        <strain evidence="10">CHS0354</strain>
        <tissue evidence="10">Mantle</tissue>
    </source>
</reference>
<evidence type="ECO:0000313" key="10">
    <source>
        <dbReference type="EMBL" id="KAK3592674.1"/>
    </source>
</evidence>
<gene>
    <name evidence="10" type="ORF">CHS0354_015976</name>
</gene>
<keyword evidence="5" id="KW-0804">Transcription</keyword>
<name>A0AAE0SIP7_9BIVA</name>
<dbReference type="CDD" id="cd14692">
    <property type="entry name" value="bZIP_ATF4"/>
    <property type="match status" value="1"/>
</dbReference>
<dbReference type="InterPro" id="IPR004827">
    <property type="entry name" value="bZIP"/>
</dbReference>
<comment type="similarity">
    <text evidence="2">Belongs to the bZIP family.</text>
</comment>
<comment type="subcellular location">
    <subcellularLocation>
        <location evidence="1">Nucleus</location>
    </subcellularLocation>
</comment>
<comment type="caution">
    <text evidence="10">The sequence shown here is derived from an EMBL/GenBank/DDBJ whole genome shotgun (WGS) entry which is preliminary data.</text>
</comment>
<evidence type="ECO:0000256" key="6">
    <source>
        <dbReference type="ARBA" id="ARBA00023242"/>
    </source>
</evidence>
<keyword evidence="3" id="KW-0805">Transcription regulation</keyword>
<dbReference type="Gene3D" id="1.20.5.170">
    <property type="match status" value="1"/>
</dbReference>
<dbReference type="SMART" id="SM00338">
    <property type="entry name" value="BRLZ"/>
    <property type="match status" value="1"/>
</dbReference>
<dbReference type="PROSITE" id="PS00036">
    <property type="entry name" value="BZIP_BASIC"/>
    <property type="match status" value="1"/>
</dbReference>
<dbReference type="InterPro" id="IPR046347">
    <property type="entry name" value="bZIP_sf"/>
</dbReference>
<dbReference type="GO" id="GO:0005634">
    <property type="term" value="C:nucleus"/>
    <property type="evidence" value="ECO:0007669"/>
    <property type="project" value="UniProtKB-SubCell"/>
</dbReference>
<keyword evidence="11" id="KW-1185">Reference proteome</keyword>
<feature type="compositionally biased region" description="Basic residues" evidence="8">
    <location>
        <begin position="276"/>
        <end position="285"/>
    </location>
</feature>
<reference evidence="10" key="1">
    <citation type="journal article" date="2021" name="Genome Biol. Evol.">
        <title>A High-Quality Reference Genome for a Parasitic Bivalve with Doubly Uniparental Inheritance (Bivalvia: Unionida).</title>
        <authorList>
            <person name="Smith C.H."/>
        </authorList>
    </citation>
    <scope>NUCLEOTIDE SEQUENCE</scope>
    <source>
        <strain evidence="10">CHS0354</strain>
    </source>
</reference>
<dbReference type="PANTHER" id="PTHR13044:SF14">
    <property type="entry name" value="CRYPTOCEPHAL, ISOFORM A"/>
    <property type="match status" value="1"/>
</dbReference>
<evidence type="ECO:0000256" key="3">
    <source>
        <dbReference type="ARBA" id="ARBA00023015"/>
    </source>
</evidence>
<evidence type="ECO:0000256" key="2">
    <source>
        <dbReference type="ARBA" id="ARBA00007163"/>
    </source>
</evidence>
<dbReference type="FunFam" id="1.20.5.170:FF:000021">
    <property type="entry name" value="Cyclic AMP-dependent transcription factor ATF-4"/>
    <property type="match status" value="1"/>
</dbReference>
<dbReference type="PANTHER" id="PTHR13044">
    <property type="entry name" value="ACTIVATING TRANSCRIPTION FACTOR ATF 4/5"/>
    <property type="match status" value="1"/>
</dbReference>
<keyword evidence="6" id="KW-0539">Nucleus</keyword>
<protein>
    <recommendedName>
        <fullName evidence="9">BZIP domain-containing protein</fullName>
    </recommendedName>
</protein>
<dbReference type="GO" id="GO:0001228">
    <property type="term" value="F:DNA-binding transcription activator activity, RNA polymerase II-specific"/>
    <property type="evidence" value="ECO:0007669"/>
    <property type="project" value="TreeGrafter"/>
</dbReference>
<feature type="domain" description="BZIP" evidence="9">
    <location>
        <begin position="278"/>
        <end position="339"/>
    </location>
</feature>
<feature type="coiled-coil region" evidence="7">
    <location>
        <begin position="301"/>
        <end position="335"/>
    </location>
</feature>
<evidence type="ECO:0000256" key="4">
    <source>
        <dbReference type="ARBA" id="ARBA00023125"/>
    </source>
</evidence>
<accession>A0AAE0SIP7</accession>